<dbReference type="Proteomes" id="UP000027222">
    <property type="component" value="Unassembled WGS sequence"/>
</dbReference>
<name>A0A067S3Z6_GALM3</name>
<reference evidence="2" key="1">
    <citation type="journal article" date="2014" name="Proc. Natl. Acad. Sci. U.S.A.">
        <title>Extensive sampling of basidiomycete genomes demonstrates inadequacy of the white-rot/brown-rot paradigm for wood decay fungi.</title>
        <authorList>
            <person name="Riley R."/>
            <person name="Salamov A.A."/>
            <person name="Brown D.W."/>
            <person name="Nagy L.G."/>
            <person name="Floudas D."/>
            <person name="Held B.W."/>
            <person name="Levasseur A."/>
            <person name="Lombard V."/>
            <person name="Morin E."/>
            <person name="Otillar R."/>
            <person name="Lindquist E.A."/>
            <person name="Sun H."/>
            <person name="LaButti K.M."/>
            <person name="Schmutz J."/>
            <person name="Jabbour D."/>
            <person name="Luo H."/>
            <person name="Baker S.E."/>
            <person name="Pisabarro A.G."/>
            <person name="Walton J.D."/>
            <person name="Blanchette R.A."/>
            <person name="Henrissat B."/>
            <person name="Martin F."/>
            <person name="Cullen D."/>
            <person name="Hibbett D.S."/>
            <person name="Grigoriev I.V."/>
        </authorList>
    </citation>
    <scope>NUCLEOTIDE SEQUENCE [LARGE SCALE GENOMIC DNA]</scope>
    <source>
        <strain evidence="2">CBS 339.88</strain>
    </source>
</reference>
<proteinExistence type="predicted"/>
<evidence type="ECO:0000313" key="2">
    <source>
        <dbReference type="Proteomes" id="UP000027222"/>
    </source>
</evidence>
<gene>
    <name evidence="1" type="ORF">GALMADRAFT_148614</name>
</gene>
<protein>
    <submittedName>
        <fullName evidence="1">Uncharacterized protein</fullName>
    </submittedName>
</protein>
<evidence type="ECO:0000313" key="1">
    <source>
        <dbReference type="EMBL" id="KDR65545.1"/>
    </source>
</evidence>
<organism evidence="1 2">
    <name type="scientific">Galerina marginata (strain CBS 339.88)</name>
    <dbReference type="NCBI Taxonomy" id="685588"/>
    <lineage>
        <taxon>Eukaryota</taxon>
        <taxon>Fungi</taxon>
        <taxon>Dikarya</taxon>
        <taxon>Basidiomycota</taxon>
        <taxon>Agaricomycotina</taxon>
        <taxon>Agaricomycetes</taxon>
        <taxon>Agaricomycetidae</taxon>
        <taxon>Agaricales</taxon>
        <taxon>Agaricineae</taxon>
        <taxon>Strophariaceae</taxon>
        <taxon>Galerina</taxon>
    </lineage>
</organism>
<accession>A0A067S3Z6</accession>
<sequence length="174" mass="19592">MGPTNGNCVKLGWPIVCIQLEDSDRCTDGFEDGRMNNAFNTADGPTDHSEDFRLNTPLKPLTLQTRWSYRKGTNHRLLYHFNPSMERGRDYPKAILRIAPLTCCALLAQAREYLTSKGCFDQRHTVLQSRGARLRNDVSLSEYSIIYSWNWNCISLASRSGSLESSIAMSLAGP</sequence>
<keyword evidence="2" id="KW-1185">Reference proteome</keyword>
<dbReference type="AlphaFoldDB" id="A0A067S3Z6"/>
<dbReference type="HOGENOM" id="CLU_1540189_0_0_1"/>
<dbReference type="EMBL" id="KL142442">
    <property type="protein sequence ID" value="KDR65545.1"/>
    <property type="molecule type" value="Genomic_DNA"/>
</dbReference>